<protein>
    <submittedName>
        <fullName evidence="1">Uncharacterized protein</fullName>
    </submittedName>
</protein>
<dbReference type="AlphaFoldDB" id="A0A101PCZ7"/>
<name>A0A101PCZ7_9ACTN</name>
<proteinExistence type="predicted"/>
<comment type="caution">
    <text evidence="1">The sequence shown here is derived from an EMBL/GenBank/DDBJ whole genome shotgun (WGS) entry which is preliminary data.</text>
</comment>
<organism evidence="1 2">
    <name type="scientific">Streptomyces yokosukanensis</name>
    <dbReference type="NCBI Taxonomy" id="67386"/>
    <lineage>
        <taxon>Bacteria</taxon>
        <taxon>Bacillati</taxon>
        <taxon>Actinomycetota</taxon>
        <taxon>Actinomycetes</taxon>
        <taxon>Kitasatosporales</taxon>
        <taxon>Streptomycetaceae</taxon>
        <taxon>Streptomyces</taxon>
    </lineage>
</organism>
<keyword evidence="2" id="KW-1185">Reference proteome</keyword>
<dbReference type="Proteomes" id="UP000053127">
    <property type="component" value="Unassembled WGS sequence"/>
</dbReference>
<sequence length="72" mass="8089">MGDRNGGQVVGPRVVRGVRQRIDQQIRYGLSRGVDAELLVQFGSVQTRRNALRQDFGGSRVRGPFAWRHAAR</sequence>
<evidence type="ECO:0000313" key="2">
    <source>
        <dbReference type="Proteomes" id="UP000053127"/>
    </source>
</evidence>
<reference evidence="1 2" key="1">
    <citation type="submission" date="2015-10" db="EMBL/GenBank/DDBJ databases">
        <title>Draft genome sequence of Streptomyces yokosukanensis DSM 40224, type strain for the species Streptomyces yokosukanensis.</title>
        <authorList>
            <person name="Ruckert C."/>
            <person name="Winkler A."/>
            <person name="Kalinowski J."/>
            <person name="Kampfer P."/>
            <person name="Glaeser S."/>
        </authorList>
    </citation>
    <scope>NUCLEOTIDE SEQUENCE [LARGE SCALE GENOMIC DNA]</scope>
    <source>
        <strain evidence="1 2">DSM 40224</strain>
    </source>
</reference>
<gene>
    <name evidence="1" type="ORF">AQI95_05205</name>
</gene>
<evidence type="ECO:0000313" key="1">
    <source>
        <dbReference type="EMBL" id="KUN09243.1"/>
    </source>
</evidence>
<dbReference type="EMBL" id="LMWN01000006">
    <property type="protein sequence ID" value="KUN09243.1"/>
    <property type="molecule type" value="Genomic_DNA"/>
</dbReference>
<accession>A0A101PCZ7</accession>